<feature type="non-terminal residue" evidence="1">
    <location>
        <position position="269"/>
    </location>
</feature>
<dbReference type="AlphaFoldDB" id="A0A3B0XHC5"/>
<dbReference type="SUPFAM" id="SSF69304">
    <property type="entry name" value="Tricorn protease N-terminal domain"/>
    <property type="match status" value="1"/>
</dbReference>
<gene>
    <name evidence="1" type="ORF">MNBD_GAMMA09-1776</name>
</gene>
<dbReference type="EMBL" id="UOFI01000106">
    <property type="protein sequence ID" value="VAW67688.1"/>
    <property type="molecule type" value="Genomic_DNA"/>
</dbReference>
<reference evidence="1" key="1">
    <citation type="submission" date="2018-06" db="EMBL/GenBank/DDBJ databases">
        <authorList>
            <person name="Zhirakovskaya E."/>
        </authorList>
    </citation>
    <scope>NUCLEOTIDE SEQUENCE</scope>
</reference>
<proteinExistence type="predicted"/>
<protein>
    <recommendedName>
        <fullName evidence="2">S9 family peptidase</fullName>
    </recommendedName>
</protein>
<evidence type="ECO:0000313" key="1">
    <source>
        <dbReference type="EMBL" id="VAW67688.1"/>
    </source>
</evidence>
<dbReference type="PROSITE" id="PS51257">
    <property type="entry name" value="PROKAR_LIPOPROTEIN"/>
    <property type="match status" value="1"/>
</dbReference>
<dbReference type="InterPro" id="IPR011042">
    <property type="entry name" value="6-blade_b-propeller_TolB-like"/>
</dbReference>
<organism evidence="1">
    <name type="scientific">hydrothermal vent metagenome</name>
    <dbReference type="NCBI Taxonomy" id="652676"/>
    <lineage>
        <taxon>unclassified sequences</taxon>
        <taxon>metagenomes</taxon>
        <taxon>ecological metagenomes</taxon>
    </lineage>
</organism>
<name>A0A3B0XHC5_9ZZZZ</name>
<accession>A0A3B0XHC5</accession>
<sequence>MMINRHYKPFTGFILILVMLAGITACDNGNNNEPPPKAKAEKKPEIVHLPSLSHYATKEVVGYEDLDNAEQWSEPRIQFVSDYPRERYSAIWTMKLDGSDIKLAYTMEDINDKLGGEYGIGRVIRHLPKRSPDNRYIVLSSVGNSSILVDLQTKKFEVIDKRGSGQAEYNWTADSENIIFYKNQQLKNYNLKTKKLTLLPEKIYSRDLYLLKDQKTFLSVMSDEVVYYNKEDGKIIKKIKLPADEISNSSLSSDGRYLYYKDSYVQGIF</sequence>
<evidence type="ECO:0008006" key="2">
    <source>
        <dbReference type="Google" id="ProtNLM"/>
    </source>
</evidence>
<dbReference type="Gene3D" id="2.120.10.30">
    <property type="entry name" value="TolB, C-terminal domain"/>
    <property type="match status" value="1"/>
</dbReference>